<evidence type="ECO:0000256" key="1">
    <source>
        <dbReference type="ARBA" id="ARBA00004123"/>
    </source>
</evidence>
<keyword evidence="5" id="KW-0862">Zinc</keyword>
<feature type="region of interest" description="Disordered" evidence="11">
    <location>
        <begin position="155"/>
        <end position="181"/>
    </location>
</feature>
<dbReference type="SUPFAM" id="SSF57667">
    <property type="entry name" value="beta-beta-alpha zinc fingers"/>
    <property type="match status" value="1"/>
</dbReference>
<comment type="caution">
    <text evidence="14">The sequence shown here is derived from an EMBL/GenBank/DDBJ whole genome shotgun (WGS) entry which is preliminary data.</text>
</comment>
<feature type="region of interest" description="Disordered" evidence="11">
    <location>
        <begin position="272"/>
        <end position="312"/>
    </location>
</feature>
<proteinExistence type="predicted"/>
<keyword evidence="2" id="KW-0479">Metal-binding</keyword>
<comment type="subcellular location">
    <subcellularLocation>
        <location evidence="1">Nucleus</location>
    </subcellularLocation>
</comment>
<feature type="domain" description="C2H2-type" evidence="13">
    <location>
        <begin position="1058"/>
        <end position="1085"/>
    </location>
</feature>
<gene>
    <name evidence="14" type="ORF">V9T40_012219</name>
</gene>
<evidence type="ECO:0000256" key="9">
    <source>
        <dbReference type="ARBA" id="ARBA00023242"/>
    </source>
</evidence>
<dbReference type="Proteomes" id="UP001367676">
    <property type="component" value="Unassembled WGS sequence"/>
</dbReference>
<feature type="domain" description="BTB" evidence="12">
    <location>
        <begin position="29"/>
        <end position="90"/>
    </location>
</feature>
<feature type="compositionally biased region" description="Polar residues" evidence="11">
    <location>
        <begin position="621"/>
        <end position="633"/>
    </location>
</feature>
<keyword evidence="7" id="KW-0238">DNA-binding</keyword>
<accession>A0AAN9TAQ0</accession>
<evidence type="ECO:0000313" key="14">
    <source>
        <dbReference type="EMBL" id="KAK7575933.1"/>
    </source>
</evidence>
<keyword evidence="4 10" id="KW-0863">Zinc-finger</keyword>
<sequence length="1112" mass="121825">MDSITTDFENWGPYLMKQFQQMYDKGERCDLEISCNKQIFLVHRLILAACSEYVRDLGDKQHIILPDEVSCKALKSIIDFVYTGKIIYCKDDKEDLLLASNLLHMRLLTELIKMEESCSFTLSMDDENEESKSSENTNHNVSLDLNESTDLSIDHRTSEQPTASQTVKRKEVRSGRPRGSKSTVLPPLFNILTDFLPSRLDVPEAILQSCPFQSSFDDISYGTSILCSYDSMNAPLEPVHHQFLKKIRESPQKRSFASALFSPFDKYTPPYNMSSEMHAPKKRESVTSYLSSNSNNGAPAHKRPALKTSQTAKKSVTFAKELEVIVECPRSYSCESPRRTPIQPPIPVEIPKPLPKSLETTAAIDVSLETAPCDIDMELPAPLSPVANISDDLIHASFVESGEKVELTDLRNVAMPMDIEELDHPSVIEYHPEPSVDESVPADKLSTCEDITMVDANEVEMIQKDVPTATNEARTMSIADYTAADFATIEQGCETEEQNAITLTSLEISTPDVDVANTVAETSAAAAADENETEVEMMPVASNELQLVNVTEHSIMSDAGTSQQNFSVIDVSTKTTAKNVSADVSLAQTTCSSVTAASPAEITEQNLTNIDSICEKSSKELSSSATKCTSKTPLTDEPGPVQQQVAPPGNSTNITLQKIPTKHEEPDATVVSSNSSNIPPPVISAATSKVTVSSNVSSISNSSEVIILPNVIEKPTDNGNSSAPSTSSSCKNVAAESKSANSTTCSEKVISSDSTVFTALDTKQMSQICTEPNSQMFAIKVKGTENPTQLSQLVDLCRQNPLFKNKNVKFKIVPVKGPITKTLQEHAQLSSNLLSKAIIVQKSPNIKSGNAQDEKANTRVANTAVTYPATKTAAAKTAAVKTAATKTAALKTTAAKTAITRTTVTKVVSSPTNKRPSRTQSLENVDGPWKCGSCHEEGSSLPLKLNSYFEYRTHLHEVHNEPNNPVFCIHCGYKSLKRNQQLYHLLSKHQIEPPSNFQFPKCDKCDFYALNEYSLQKHQSTHQTSGMEYVCSCREAFKTSDLLQQHMTSNVCKNSSSFSCGYCNSQFGRVVNLKAHMRVCMKERAKQTPPSAPVVEPVRSSEEEDLETMLSA</sequence>
<feature type="compositionally biased region" description="Acidic residues" evidence="11">
    <location>
        <begin position="1102"/>
        <end position="1112"/>
    </location>
</feature>
<dbReference type="InterPro" id="IPR011333">
    <property type="entry name" value="SKP1/BTB/POZ_sf"/>
</dbReference>
<dbReference type="GO" id="GO:0005634">
    <property type="term" value="C:nucleus"/>
    <property type="evidence" value="ECO:0007669"/>
    <property type="project" value="UniProtKB-SubCell"/>
</dbReference>
<organism evidence="14 15">
    <name type="scientific">Parthenolecanium corni</name>
    <dbReference type="NCBI Taxonomy" id="536013"/>
    <lineage>
        <taxon>Eukaryota</taxon>
        <taxon>Metazoa</taxon>
        <taxon>Ecdysozoa</taxon>
        <taxon>Arthropoda</taxon>
        <taxon>Hexapoda</taxon>
        <taxon>Insecta</taxon>
        <taxon>Pterygota</taxon>
        <taxon>Neoptera</taxon>
        <taxon>Paraneoptera</taxon>
        <taxon>Hemiptera</taxon>
        <taxon>Sternorrhyncha</taxon>
        <taxon>Coccoidea</taxon>
        <taxon>Coccidae</taxon>
        <taxon>Parthenolecanium</taxon>
    </lineage>
</organism>
<dbReference type="PROSITE" id="PS50097">
    <property type="entry name" value="BTB"/>
    <property type="match status" value="1"/>
</dbReference>
<dbReference type="InterPro" id="IPR036236">
    <property type="entry name" value="Znf_C2H2_sf"/>
</dbReference>
<feature type="region of interest" description="Disordered" evidence="11">
    <location>
        <begin position="621"/>
        <end position="651"/>
    </location>
</feature>
<dbReference type="GO" id="GO:0000978">
    <property type="term" value="F:RNA polymerase II cis-regulatory region sequence-specific DNA binding"/>
    <property type="evidence" value="ECO:0007669"/>
    <property type="project" value="TreeGrafter"/>
</dbReference>
<evidence type="ECO:0000256" key="5">
    <source>
        <dbReference type="ARBA" id="ARBA00022833"/>
    </source>
</evidence>
<dbReference type="InterPro" id="IPR000210">
    <property type="entry name" value="BTB/POZ_dom"/>
</dbReference>
<dbReference type="Pfam" id="PF00651">
    <property type="entry name" value="BTB"/>
    <property type="match status" value="1"/>
</dbReference>
<dbReference type="SUPFAM" id="SSF54695">
    <property type="entry name" value="POZ domain"/>
    <property type="match status" value="1"/>
</dbReference>
<dbReference type="Gene3D" id="3.30.160.60">
    <property type="entry name" value="Classic Zinc Finger"/>
    <property type="match status" value="1"/>
</dbReference>
<evidence type="ECO:0000256" key="2">
    <source>
        <dbReference type="ARBA" id="ARBA00022723"/>
    </source>
</evidence>
<dbReference type="CDD" id="cd18186">
    <property type="entry name" value="BTB_POZ_ZBTB_KLHL-like"/>
    <property type="match status" value="1"/>
</dbReference>
<keyword evidence="15" id="KW-1185">Reference proteome</keyword>
<feature type="region of interest" description="Disordered" evidence="11">
    <location>
        <begin position="124"/>
        <end position="143"/>
    </location>
</feature>
<feature type="region of interest" description="Disordered" evidence="11">
    <location>
        <begin position="1084"/>
        <end position="1112"/>
    </location>
</feature>
<protein>
    <recommendedName>
        <fullName evidence="16">BTB domain-containing protein</fullName>
    </recommendedName>
</protein>
<evidence type="ECO:0000313" key="15">
    <source>
        <dbReference type="Proteomes" id="UP001367676"/>
    </source>
</evidence>
<feature type="compositionally biased region" description="Low complexity" evidence="11">
    <location>
        <begin position="638"/>
        <end position="649"/>
    </location>
</feature>
<evidence type="ECO:0000256" key="3">
    <source>
        <dbReference type="ARBA" id="ARBA00022737"/>
    </source>
</evidence>
<dbReference type="AlphaFoldDB" id="A0AAN9TAQ0"/>
<evidence type="ECO:0000256" key="8">
    <source>
        <dbReference type="ARBA" id="ARBA00023163"/>
    </source>
</evidence>
<dbReference type="SMART" id="SM00225">
    <property type="entry name" value="BTB"/>
    <property type="match status" value="1"/>
</dbReference>
<dbReference type="GO" id="GO:0000981">
    <property type="term" value="F:DNA-binding transcription factor activity, RNA polymerase II-specific"/>
    <property type="evidence" value="ECO:0007669"/>
    <property type="project" value="TreeGrafter"/>
</dbReference>
<keyword evidence="9" id="KW-0539">Nucleus</keyword>
<dbReference type="SMART" id="SM00355">
    <property type="entry name" value="ZnF_C2H2"/>
    <property type="match status" value="4"/>
</dbReference>
<dbReference type="PANTHER" id="PTHR46105:SF5">
    <property type="entry name" value="ZINC FINGER AND BTB DOMAIN-CONTAINING PROTEIN 44 ISOFORM X1"/>
    <property type="match status" value="1"/>
</dbReference>
<evidence type="ECO:0000256" key="4">
    <source>
        <dbReference type="ARBA" id="ARBA00022771"/>
    </source>
</evidence>
<feature type="compositionally biased region" description="Polar residues" evidence="11">
    <location>
        <begin position="286"/>
        <end position="297"/>
    </location>
</feature>
<keyword evidence="3" id="KW-0677">Repeat</keyword>
<evidence type="ECO:0000259" key="13">
    <source>
        <dbReference type="PROSITE" id="PS50157"/>
    </source>
</evidence>
<evidence type="ECO:0000256" key="7">
    <source>
        <dbReference type="ARBA" id="ARBA00023125"/>
    </source>
</evidence>
<evidence type="ECO:0000256" key="10">
    <source>
        <dbReference type="PROSITE-ProRule" id="PRU00042"/>
    </source>
</evidence>
<evidence type="ECO:0008006" key="16">
    <source>
        <dbReference type="Google" id="ProtNLM"/>
    </source>
</evidence>
<keyword evidence="6" id="KW-0805">Transcription regulation</keyword>
<dbReference type="PROSITE" id="PS50157">
    <property type="entry name" value="ZINC_FINGER_C2H2_2"/>
    <property type="match status" value="1"/>
</dbReference>
<reference evidence="14 15" key="1">
    <citation type="submission" date="2024-03" db="EMBL/GenBank/DDBJ databases">
        <title>Adaptation during the transition from Ophiocordyceps entomopathogen to insect associate is accompanied by gene loss and intensified selection.</title>
        <authorList>
            <person name="Ward C.M."/>
            <person name="Onetto C.A."/>
            <person name="Borneman A.R."/>
        </authorList>
    </citation>
    <scope>NUCLEOTIDE SEQUENCE [LARGE SCALE GENOMIC DNA]</scope>
    <source>
        <strain evidence="14">AWRI1</strain>
        <tissue evidence="14">Single Adult Female</tissue>
    </source>
</reference>
<evidence type="ECO:0000256" key="6">
    <source>
        <dbReference type="ARBA" id="ARBA00023015"/>
    </source>
</evidence>
<dbReference type="InterPro" id="IPR050457">
    <property type="entry name" value="ZnFinger_BTB_dom_contain"/>
</dbReference>
<evidence type="ECO:0000259" key="12">
    <source>
        <dbReference type="PROSITE" id="PS50097"/>
    </source>
</evidence>
<dbReference type="PANTHER" id="PTHR46105">
    <property type="entry name" value="AGAP004733-PA"/>
    <property type="match status" value="1"/>
</dbReference>
<dbReference type="Gene3D" id="3.30.710.10">
    <property type="entry name" value="Potassium Channel Kv1.1, Chain A"/>
    <property type="match status" value="1"/>
</dbReference>
<dbReference type="EMBL" id="JBBCAQ010000036">
    <property type="protein sequence ID" value="KAK7575933.1"/>
    <property type="molecule type" value="Genomic_DNA"/>
</dbReference>
<dbReference type="InterPro" id="IPR013087">
    <property type="entry name" value="Znf_C2H2_type"/>
</dbReference>
<evidence type="ECO:0000256" key="11">
    <source>
        <dbReference type="SAM" id="MobiDB-lite"/>
    </source>
</evidence>
<dbReference type="GO" id="GO:0008270">
    <property type="term" value="F:zinc ion binding"/>
    <property type="evidence" value="ECO:0007669"/>
    <property type="project" value="UniProtKB-KW"/>
</dbReference>
<name>A0AAN9TAQ0_9HEMI</name>
<keyword evidence="8" id="KW-0804">Transcription</keyword>